<reference evidence="3 4" key="1">
    <citation type="submission" date="2020-08" db="EMBL/GenBank/DDBJ databases">
        <title>Genome sequence of Sphingomonas daechungensis KACC 18115T.</title>
        <authorList>
            <person name="Hyun D.-W."/>
            <person name="Bae J.-W."/>
        </authorList>
    </citation>
    <scope>NUCLEOTIDE SEQUENCE [LARGE SCALE GENOMIC DNA]</scope>
    <source>
        <strain evidence="3 4">KACC 18115</strain>
    </source>
</reference>
<evidence type="ECO:0000313" key="4">
    <source>
        <dbReference type="Proteomes" id="UP000516134"/>
    </source>
</evidence>
<name>A0ABX6T650_9SPHN</name>
<sequence>MPGKVTAVEVSQGETVAKGQRLLTLEAMKMEHGLTAPFDGTVAELSAQAGVQVSEGAVLARVEPKETK</sequence>
<evidence type="ECO:0000259" key="2">
    <source>
        <dbReference type="PROSITE" id="PS50968"/>
    </source>
</evidence>
<dbReference type="PANTHER" id="PTHR45266:SF3">
    <property type="entry name" value="OXALOACETATE DECARBOXYLASE ALPHA CHAIN"/>
    <property type="match status" value="1"/>
</dbReference>
<feature type="domain" description="Lipoyl-binding" evidence="2">
    <location>
        <begin position="1"/>
        <end position="63"/>
    </location>
</feature>
<keyword evidence="4" id="KW-1185">Reference proteome</keyword>
<dbReference type="InterPro" id="IPR050709">
    <property type="entry name" value="Biotin_Carboxyl_Carrier/Decarb"/>
</dbReference>
<keyword evidence="1" id="KW-0092">Biotin</keyword>
<evidence type="ECO:0000256" key="1">
    <source>
        <dbReference type="ARBA" id="ARBA00023267"/>
    </source>
</evidence>
<organism evidence="3 4">
    <name type="scientific">Sphingomonas daechungensis</name>
    <dbReference type="NCBI Taxonomy" id="1176646"/>
    <lineage>
        <taxon>Bacteria</taxon>
        <taxon>Pseudomonadati</taxon>
        <taxon>Pseudomonadota</taxon>
        <taxon>Alphaproteobacteria</taxon>
        <taxon>Sphingomonadales</taxon>
        <taxon>Sphingomonadaceae</taxon>
        <taxon>Sphingomonas</taxon>
    </lineage>
</organism>
<dbReference type="Proteomes" id="UP000516134">
    <property type="component" value="Chromosome"/>
</dbReference>
<proteinExistence type="predicted"/>
<dbReference type="Gene3D" id="2.40.50.100">
    <property type="match status" value="1"/>
</dbReference>
<dbReference type="PANTHER" id="PTHR45266">
    <property type="entry name" value="OXALOACETATE DECARBOXYLASE ALPHA CHAIN"/>
    <property type="match status" value="1"/>
</dbReference>
<dbReference type="InterPro" id="IPR001882">
    <property type="entry name" value="Biotin_BS"/>
</dbReference>
<dbReference type="PROSITE" id="PS00188">
    <property type="entry name" value="BIOTIN"/>
    <property type="match status" value="1"/>
</dbReference>
<dbReference type="InterPro" id="IPR011053">
    <property type="entry name" value="Single_hybrid_motif"/>
</dbReference>
<gene>
    <name evidence="3" type="ORF">H9L15_13095</name>
</gene>
<protein>
    <submittedName>
        <fullName evidence="3">Biotin/lipoyl-binding protein</fullName>
    </submittedName>
</protein>
<dbReference type="Pfam" id="PF00364">
    <property type="entry name" value="Biotin_lipoyl"/>
    <property type="match status" value="1"/>
</dbReference>
<accession>A0ABX6T650</accession>
<dbReference type="SUPFAM" id="SSF51230">
    <property type="entry name" value="Single hybrid motif"/>
    <property type="match status" value="1"/>
</dbReference>
<evidence type="ECO:0000313" key="3">
    <source>
        <dbReference type="EMBL" id="QNP44490.1"/>
    </source>
</evidence>
<dbReference type="PROSITE" id="PS50968">
    <property type="entry name" value="BIOTINYL_LIPOYL"/>
    <property type="match status" value="1"/>
</dbReference>
<dbReference type="CDD" id="cd06850">
    <property type="entry name" value="biotinyl_domain"/>
    <property type="match status" value="1"/>
</dbReference>
<dbReference type="EMBL" id="CP060780">
    <property type="protein sequence ID" value="QNP44490.1"/>
    <property type="molecule type" value="Genomic_DNA"/>
</dbReference>
<dbReference type="InterPro" id="IPR000089">
    <property type="entry name" value="Biotin_lipoyl"/>
</dbReference>